<dbReference type="KEGG" id="mcub:MCBB_1161"/>
<name>A0A1D3L2I3_9EURY</name>
<evidence type="ECO:0000313" key="1">
    <source>
        <dbReference type="EMBL" id="SCG85719.1"/>
    </source>
</evidence>
<dbReference type="Proteomes" id="UP000094707">
    <property type="component" value="Chromosome I"/>
</dbReference>
<dbReference type="AlphaFoldDB" id="A0A1D3L2I3"/>
<accession>A0A1D3L2I3</accession>
<evidence type="ECO:0000313" key="2">
    <source>
        <dbReference type="Proteomes" id="UP000094707"/>
    </source>
</evidence>
<organism evidence="1 2">
    <name type="scientific">Methanobacterium congolense</name>
    <dbReference type="NCBI Taxonomy" id="118062"/>
    <lineage>
        <taxon>Archaea</taxon>
        <taxon>Methanobacteriati</taxon>
        <taxon>Methanobacteriota</taxon>
        <taxon>Methanomada group</taxon>
        <taxon>Methanobacteria</taxon>
        <taxon>Methanobacteriales</taxon>
        <taxon>Methanobacteriaceae</taxon>
        <taxon>Methanobacterium</taxon>
    </lineage>
</organism>
<protein>
    <submittedName>
        <fullName evidence="1">Uncharacterized protein</fullName>
    </submittedName>
</protein>
<dbReference type="EMBL" id="LT607756">
    <property type="protein sequence ID" value="SCG85719.1"/>
    <property type="molecule type" value="Genomic_DNA"/>
</dbReference>
<proteinExistence type="predicted"/>
<reference evidence="1 2" key="1">
    <citation type="submission" date="2016-08" db="EMBL/GenBank/DDBJ databases">
        <authorList>
            <person name="Seilhamer J.J."/>
        </authorList>
    </citation>
    <scope>NUCLEOTIDE SEQUENCE [LARGE SCALE GENOMIC DNA]</scope>
    <source>
        <strain evidence="1">Buetzberg</strain>
    </source>
</reference>
<sequence length="154" mass="17550">MMNFKNRRNWLLVAVAVVVISLPVFFHLTDFSLQEKDNSIDIILDENNAKINHFMDDQNTYLENYFNSVYTSQKSEIDKKYSSGSISSEERDKELASIQDNLNVTLKALNGITNFRKDIFSTNDTDGSVLTHLNSLKNINSDLKTEFKATLNGS</sequence>
<gene>
    <name evidence="1" type="ORF">MCBB_1161</name>
</gene>
<keyword evidence="2" id="KW-1185">Reference proteome</keyword>